<organism evidence="16 17">
    <name type="scientific">Pythium oligandrum</name>
    <name type="common">Mycoparasitic fungus</name>
    <dbReference type="NCBI Taxonomy" id="41045"/>
    <lineage>
        <taxon>Eukaryota</taxon>
        <taxon>Sar</taxon>
        <taxon>Stramenopiles</taxon>
        <taxon>Oomycota</taxon>
        <taxon>Peronosporomycetes</taxon>
        <taxon>Pythiales</taxon>
        <taxon>Pythiaceae</taxon>
        <taxon>Pythium</taxon>
    </lineage>
</organism>
<dbReference type="PROSITE" id="PS00227">
    <property type="entry name" value="TUBULIN"/>
    <property type="match status" value="1"/>
</dbReference>
<evidence type="ECO:0000256" key="9">
    <source>
        <dbReference type="ARBA" id="ARBA00023134"/>
    </source>
</evidence>
<keyword evidence="10" id="KW-0539">Nucleus</keyword>
<comment type="subcellular location">
    <subcellularLocation>
        <location evidence="3">Cell projection</location>
        <location evidence="3">Cilium</location>
    </subcellularLocation>
    <subcellularLocation>
        <location evidence="1">Cytoplasm</location>
        <location evidence="1">Cytoskeleton</location>
        <location evidence="1">Microtubule organizing center</location>
        <location evidence="1">Centrosome</location>
        <location evidence="1">Centriole</location>
    </subcellularLocation>
    <subcellularLocation>
        <location evidence="2">Nucleus</location>
    </subcellularLocation>
</comment>
<evidence type="ECO:0000256" key="10">
    <source>
        <dbReference type="ARBA" id="ARBA00023242"/>
    </source>
</evidence>
<dbReference type="InterPro" id="IPR008280">
    <property type="entry name" value="Tub_FtsZ_C"/>
</dbReference>
<dbReference type="PRINTS" id="PR01224">
    <property type="entry name" value="DELTATUBULIN"/>
</dbReference>
<reference evidence="16" key="1">
    <citation type="submission" date="2019-03" db="EMBL/GenBank/DDBJ databases">
        <title>Long read genome sequence of the mycoparasitic Pythium oligandrum ATCC 38472 isolated from sugarbeet rhizosphere.</title>
        <authorList>
            <person name="Gaulin E."/>
        </authorList>
    </citation>
    <scope>NUCLEOTIDE SEQUENCE</scope>
    <source>
        <strain evidence="16">ATCC 38472_TT</strain>
    </source>
</reference>
<keyword evidence="7 14" id="KW-0547">Nucleotide-binding</keyword>
<comment type="caution">
    <text evidence="16">The sequence shown here is derived from an EMBL/GenBank/DDBJ whole genome shotgun (WGS) entry which is preliminary data.</text>
</comment>
<gene>
    <name evidence="16" type="ORF">Poli38472_007920</name>
</gene>
<dbReference type="InterPro" id="IPR017975">
    <property type="entry name" value="Tubulin_CS"/>
</dbReference>
<dbReference type="GO" id="GO:0005874">
    <property type="term" value="C:microtubule"/>
    <property type="evidence" value="ECO:0007669"/>
    <property type="project" value="UniProtKB-KW"/>
</dbReference>
<dbReference type="SMART" id="SM00864">
    <property type="entry name" value="Tubulin"/>
    <property type="match status" value="1"/>
</dbReference>
<keyword evidence="11" id="KW-0966">Cell projection</keyword>
<evidence type="ECO:0000256" key="11">
    <source>
        <dbReference type="ARBA" id="ARBA00023273"/>
    </source>
</evidence>
<name>A0A8K1FP50_PYTOL</name>
<dbReference type="PANTHER" id="PTHR11588">
    <property type="entry name" value="TUBULIN"/>
    <property type="match status" value="1"/>
</dbReference>
<evidence type="ECO:0000256" key="8">
    <source>
        <dbReference type="ARBA" id="ARBA00022794"/>
    </source>
</evidence>
<dbReference type="PRINTS" id="PR01161">
    <property type="entry name" value="TUBULIN"/>
</dbReference>
<dbReference type="Gene3D" id="3.40.50.1440">
    <property type="entry name" value="Tubulin/FtsZ, GTPase domain"/>
    <property type="match status" value="1"/>
</dbReference>
<dbReference type="SUPFAM" id="SSF52490">
    <property type="entry name" value="Tubulin nucleotide-binding domain-like"/>
    <property type="match status" value="1"/>
</dbReference>
<dbReference type="InterPro" id="IPR002967">
    <property type="entry name" value="Delta_tubulin"/>
</dbReference>
<dbReference type="InterPro" id="IPR036525">
    <property type="entry name" value="Tubulin/FtsZ_GTPase_sf"/>
</dbReference>
<dbReference type="InterPro" id="IPR003008">
    <property type="entry name" value="Tubulin_FtsZ_GTPase"/>
</dbReference>
<evidence type="ECO:0000256" key="2">
    <source>
        <dbReference type="ARBA" id="ARBA00004123"/>
    </source>
</evidence>
<dbReference type="GO" id="GO:0005525">
    <property type="term" value="F:GTP binding"/>
    <property type="evidence" value="ECO:0007669"/>
    <property type="project" value="UniProtKB-UniRule"/>
</dbReference>
<keyword evidence="17" id="KW-1185">Reference proteome</keyword>
<accession>A0A8K1FP50</accession>
<evidence type="ECO:0000256" key="12">
    <source>
        <dbReference type="ARBA" id="ARBA00030594"/>
    </source>
</evidence>
<dbReference type="EMBL" id="SPLM01000037">
    <property type="protein sequence ID" value="TMW65278.1"/>
    <property type="molecule type" value="Genomic_DNA"/>
</dbReference>
<dbReference type="Pfam" id="PF00091">
    <property type="entry name" value="Tubulin"/>
    <property type="match status" value="1"/>
</dbReference>
<keyword evidence="6 14" id="KW-0493">Microtubule</keyword>
<dbReference type="GO" id="GO:0005929">
    <property type="term" value="C:cilium"/>
    <property type="evidence" value="ECO:0007669"/>
    <property type="project" value="UniProtKB-SubCell"/>
</dbReference>
<dbReference type="Proteomes" id="UP000794436">
    <property type="component" value="Unassembled WGS sequence"/>
</dbReference>
<dbReference type="OrthoDB" id="10250004at2759"/>
<evidence type="ECO:0000256" key="4">
    <source>
        <dbReference type="ARBA" id="ARBA00009636"/>
    </source>
</evidence>
<dbReference type="GO" id="GO:0005634">
    <property type="term" value="C:nucleus"/>
    <property type="evidence" value="ECO:0007669"/>
    <property type="project" value="UniProtKB-SubCell"/>
</dbReference>
<sequence length="442" mass="49398">MLTVQIGQCGNQVGRALLEKLATESPDGRIEDSAFFREAAPATSRVRRPSRQEQRRARAVLIDMEPKVVQDCLQRPQDTWTYEASNTFTMQSGSGNNWAYGYSVHGAQHEDALMDLLRREAERCDLLKGFLVLQSVAGGTGSGVGSFVTEQIADAYSSSLLLNTVVWPYQSGEVIVQNYNAILTMASVADVADGILVLQNDVANEICKRLLNMPRPSFDAINSVLATHLASVFLPVHNKQDGNTNSTRSSTEGDVIQEMCERLCSHAGFKLLDIKTIPQMPHRSKEFSTHTWTGILKHLHQMQIANSPLEEGIDWQISLDGKSSRRSWRNTALGNLLILRGDDSDSCDVSAFRHPGMYAPWSLQPFECYVSKHRFNAYDKSATLVSNSKSLLPILTSTVDKAYHMFSHGAYTHQYSRHAVDDAFFQRAFLRMDQIVQNYQSL</sequence>
<dbReference type="GO" id="GO:0005814">
    <property type="term" value="C:centriole"/>
    <property type="evidence" value="ECO:0007669"/>
    <property type="project" value="UniProtKB-SubCell"/>
</dbReference>
<evidence type="ECO:0000256" key="1">
    <source>
        <dbReference type="ARBA" id="ARBA00004114"/>
    </source>
</evidence>
<evidence type="ECO:0000256" key="3">
    <source>
        <dbReference type="ARBA" id="ARBA00004138"/>
    </source>
</evidence>
<dbReference type="FunFam" id="3.40.50.1440:FF:000021">
    <property type="entry name" value="Tubulin delta chain"/>
    <property type="match status" value="1"/>
</dbReference>
<evidence type="ECO:0000313" key="16">
    <source>
        <dbReference type="EMBL" id="TMW65278.1"/>
    </source>
</evidence>
<evidence type="ECO:0000259" key="15">
    <source>
        <dbReference type="SMART" id="SM00864"/>
    </source>
</evidence>
<dbReference type="CDD" id="cd02189">
    <property type="entry name" value="delta_zeta_tubulin-like"/>
    <property type="match status" value="1"/>
</dbReference>
<dbReference type="InterPro" id="IPR000217">
    <property type="entry name" value="Tubulin"/>
</dbReference>
<evidence type="ECO:0000256" key="14">
    <source>
        <dbReference type="RuleBase" id="RU000352"/>
    </source>
</evidence>
<evidence type="ECO:0000256" key="13">
    <source>
        <dbReference type="ARBA" id="ARBA00046149"/>
    </source>
</evidence>
<feature type="domain" description="Tubulin/FtsZ GTPase" evidence="15">
    <location>
        <begin position="43"/>
        <end position="240"/>
    </location>
</feature>
<evidence type="ECO:0000256" key="7">
    <source>
        <dbReference type="ARBA" id="ARBA00022741"/>
    </source>
</evidence>
<protein>
    <recommendedName>
        <fullName evidence="5">Tubulin delta chain</fullName>
    </recommendedName>
    <alternativeName>
        <fullName evidence="12">Delta-tubulin</fullName>
    </alternativeName>
</protein>
<keyword evidence="9 14" id="KW-0342">GTP-binding</keyword>
<evidence type="ECO:0000256" key="5">
    <source>
        <dbReference type="ARBA" id="ARBA00014184"/>
    </source>
</evidence>
<dbReference type="SUPFAM" id="SSF55307">
    <property type="entry name" value="Tubulin C-terminal domain-like"/>
    <property type="match status" value="1"/>
</dbReference>
<evidence type="ECO:0000256" key="6">
    <source>
        <dbReference type="ARBA" id="ARBA00022701"/>
    </source>
</evidence>
<dbReference type="AlphaFoldDB" id="A0A8K1FP50"/>
<dbReference type="GO" id="GO:0007017">
    <property type="term" value="P:microtubule-based process"/>
    <property type="evidence" value="ECO:0007669"/>
    <property type="project" value="InterPro"/>
</dbReference>
<proteinExistence type="inferred from homology"/>
<dbReference type="GO" id="GO:0005200">
    <property type="term" value="F:structural constituent of cytoskeleton"/>
    <property type="evidence" value="ECO:0007669"/>
    <property type="project" value="InterPro"/>
</dbReference>
<dbReference type="GO" id="GO:0030030">
    <property type="term" value="P:cell projection organization"/>
    <property type="evidence" value="ECO:0007669"/>
    <property type="project" value="UniProtKB-KW"/>
</dbReference>
<comment type="function">
    <text evidence="13">Acts as a positive regulator of hedgehog signaling and regulates ciliary function.</text>
</comment>
<evidence type="ECO:0000313" key="17">
    <source>
        <dbReference type="Proteomes" id="UP000794436"/>
    </source>
</evidence>
<keyword evidence="8" id="KW-0970">Cilium biogenesis/degradation</keyword>
<comment type="similarity">
    <text evidence="4 14">Belongs to the tubulin family.</text>
</comment>